<organism evidence="3 4">
    <name type="scientific">Desulfolithobacter dissulfuricans</name>
    <dbReference type="NCBI Taxonomy" id="2795293"/>
    <lineage>
        <taxon>Bacteria</taxon>
        <taxon>Pseudomonadati</taxon>
        <taxon>Thermodesulfobacteriota</taxon>
        <taxon>Desulfobulbia</taxon>
        <taxon>Desulfobulbales</taxon>
        <taxon>Desulfobulbaceae</taxon>
        <taxon>Desulfolithobacter</taxon>
    </lineage>
</organism>
<keyword evidence="2" id="KW-0812">Transmembrane</keyword>
<dbReference type="EMBL" id="AP024233">
    <property type="protein sequence ID" value="BCO09674.1"/>
    <property type="molecule type" value="Genomic_DNA"/>
</dbReference>
<evidence type="ECO:0000313" key="4">
    <source>
        <dbReference type="Proteomes" id="UP001063350"/>
    </source>
</evidence>
<dbReference type="AlphaFoldDB" id="A0A915U1F8"/>
<evidence type="ECO:0000313" key="3">
    <source>
        <dbReference type="EMBL" id="BCO09674.1"/>
    </source>
</evidence>
<keyword evidence="2" id="KW-1133">Transmembrane helix</keyword>
<dbReference type="Proteomes" id="UP001063350">
    <property type="component" value="Chromosome"/>
</dbReference>
<gene>
    <name evidence="3" type="ORF">GF1_20500</name>
</gene>
<feature type="transmembrane region" description="Helical" evidence="2">
    <location>
        <begin position="39"/>
        <end position="58"/>
    </location>
</feature>
<evidence type="ECO:0000256" key="2">
    <source>
        <dbReference type="SAM" id="Phobius"/>
    </source>
</evidence>
<accession>A0A915U1F8</accession>
<dbReference type="RefSeq" id="WP_267926426.1">
    <property type="nucleotide sequence ID" value="NZ_AP024233.1"/>
</dbReference>
<dbReference type="KEGG" id="ddu:GF1_20500"/>
<keyword evidence="4" id="KW-1185">Reference proteome</keyword>
<protein>
    <submittedName>
        <fullName evidence="3">Uncharacterized protein</fullName>
    </submittedName>
</protein>
<name>A0A915U1F8_9BACT</name>
<reference evidence="3" key="1">
    <citation type="submission" date="2020-12" db="EMBL/GenBank/DDBJ databases">
        <title>Desulfobium dissulfuricans gen. nov., sp. nov., a novel mesophilic, sulfate-reducing bacterium isolated from a deep-sea hydrothermal vent.</title>
        <authorList>
            <person name="Hashimoto Y."/>
            <person name="Tame A."/>
            <person name="Sawayama S."/>
            <person name="Miyazaki J."/>
            <person name="Takai K."/>
            <person name="Nakagawa S."/>
        </authorList>
    </citation>
    <scope>NUCLEOTIDE SEQUENCE</scope>
    <source>
        <strain evidence="3">GF1</strain>
    </source>
</reference>
<keyword evidence="2" id="KW-0472">Membrane</keyword>
<feature type="region of interest" description="Disordered" evidence="1">
    <location>
        <begin position="1"/>
        <end position="29"/>
    </location>
</feature>
<evidence type="ECO:0000256" key="1">
    <source>
        <dbReference type="SAM" id="MobiDB-lite"/>
    </source>
</evidence>
<proteinExistence type="predicted"/>
<sequence length="64" mass="6571">MTEKKQMDSSGSGTLSGGEMDTSSVLEGAEPWEPVETKLVLGSLIAAAIALVVGLMLVPSSILH</sequence>